<evidence type="ECO:0000256" key="1">
    <source>
        <dbReference type="ARBA" id="ARBA00001286"/>
    </source>
</evidence>
<comment type="caution">
    <text evidence="13">The sequence shown here is derived from an EMBL/GenBank/DDBJ whole genome shotgun (WGS) entry which is preliminary data.</text>
</comment>
<dbReference type="NCBIfam" id="TIGR00589">
    <property type="entry name" value="ogt"/>
    <property type="match status" value="1"/>
</dbReference>
<dbReference type="GO" id="GO:0005737">
    <property type="term" value="C:cytoplasm"/>
    <property type="evidence" value="ECO:0007669"/>
    <property type="project" value="UniProtKB-SubCell"/>
</dbReference>
<evidence type="ECO:0000256" key="8">
    <source>
        <dbReference type="ARBA" id="ARBA00049348"/>
    </source>
</evidence>
<evidence type="ECO:0000259" key="10">
    <source>
        <dbReference type="Pfam" id="PF01035"/>
    </source>
</evidence>
<dbReference type="Proteomes" id="UP000323567">
    <property type="component" value="Unassembled WGS sequence"/>
</dbReference>
<dbReference type="PANTHER" id="PTHR10815">
    <property type="entry name" value="METHYLATED-DNA--PROTEIN-CYSTEINE METHYLTRANSFERASE"/>
    <property type="match status" value="1"/>
</dbReference>
<dbReference type="InterPro" id="IPR036388">
    <property type="entry name" value="WH-like_DNA-bd_sf"/>
</dbReference>
<feature type="domain" description="Methylguanine DNA methyltransferase ribonuclease-like" evidence="11">
    <location>
        <begin position="8"/>
        <end position="72"/>
    </location>
</feature>
<evidence type="ECO:0000256" key="5">
    <source>
        <dbReference type="ARBA" id="ARBA00022679"/>
    </source>
</evidence>
<dbReference type="Pfam" id="PF02870">
    <property type="entry name" value="Methyltransf_1N"/>
    <property type="match status" value="1"/>
</dbReference>
<dbReference type="InterPro" id="IPR008332">
    <property type="entry name" value="MethylG_MeTrfase_N"/>
</dbReference>
<evidence type="ECO:0000256" key="9">
    <source>
        <dbReference type="HAMAP-Rule" id="MF_00772"/>
    </source>
</evidence>
<protein>
    <recommendedName>
        <fullName evidence="9">Methylated-DNA--protein-cysteine methyltransferase</fullName>
        <ecNumber evidence="9">2.1.1.63</ecNumber>
    </recommendedName>
    <alternativeName>
        <fullName evidence="9">6-O-methylguanine-DNA methyltransferase</fullName>
        <shortName evidence="9">MGMT</shortName>
    </alternativeName>
    <alternativeName>
        <fullName evidence="9">O-6-methylguanine-DNA-alkyltransferase</fullName>
    </alternativeName>
</protein>
<comment type="subcellular location">
    <subcellularLocation>
        <location evidence="9">Cytoplasm</location>
    </subcellularLocation>
</comment>
<evidence type="ECO:0000256" key="6">
    <source>
        <dbReference type="ARBA" id="ARBA00022763"/>
    </source>
</evidence>
<keyword evidence="7 9" id="KW-0234">DNA repair</keyword>
<feature type="domain" description="Methylated-DNA-[protein]-cysteine S-methyltransferase DNA binding" evidence="10">
    <location>
        <begin position="76"/>
        <end position="155"/>
    </location>
</feature>
<dbReference type="Pfam" id="PF01035">
    <property type="entry name" value="DNA_binding_1"/>
    <property type="match status" value="1"/>
</dbReference>
<dbReference type="PROSITE" id="PS00374">
    <property type="entry name" value="MGMT"/>
    <property type="match status" value="1"/>
</dbReference>
<dbReference type="Gene3D" id="1.10.10.10">
    <property type="entry name" value="Winged helix-like DNA-binding domain superfamily/Winged helix DNA-binding domain"/>
    <property type="match status" value="1"/>
</dbReference>
<dbReference type="RefSeq" id="WP_015547414.1">
    <property type="nucleotide sequence ID" value="NZ_CAUATG010000004.1"/>
</dbReference>
<dbReference type="Gene3D" id="3.30.160.70">
    <property type="entry name" value="Methylated DNA-protein cysteine methyltransferase domain"/>
    <property type="match status" value="1"/>
</dbReference>
<comment type="miscellaneous">
    <text evidence="9">This enzyme catalyzes only one turnover and therefore is not strictly catalytic. According to one definition, an enzyme is a biocatalyst that acts repeatedly and over many reaction cycles.</text>
</comment>
<comment type="catalytic activity">
    <reaction evidence="1 9">
        <text>a 4-O-methyl-thymidine in DNA + L-cysteinyl-[protein] = a thymidine in DNA + S-methyl-L-cysteinyl-[protein]</text>
        <dbReference type="Rhea" id="RHEA:53428"/>
        <dbReference type="Rhea" id="RHEA-COMP:10131"/>
        <dbReference type="Rhea" id="RHEA-COMP:10132"/>
        <dbReference type="Rhea" id="RHEA-COMP:13555"/>
        <dbReference type="Rhea" id="RHEA-COMP:13556"/>
        <dbReference type="ChEBI" id="CHEBI:29950"/>
        <dbReference type="ChEBI" id="CHEBI:82612"/>
        <dbReference type="ChEBI" id="CHEBI:137386"/>
        <dbReference type="ChEBI" id="CHEBI:137387"/>
        <dbReference type="EC" id="2.1.1.63"/>
    </reaction>
</comment>
<comment type="function">
    <text evidence="9">Involved in the cellular defense against the biological effects of O6-methylguanine (O6-MeG) and O4-methylthymine (O4-MeT) in DNA. Repairs the methylated nucleobase in DNA by stoichiometrically transferring the methyl group to a cysteine residue in the enzyme. This is a suicide reaction: the enzyme is irreversibly inactivated.</text>
</comment>
<dbReference type="CDD" id="cd06445">
    <property type="entry name" value="ATase"/>
    <property type="match status" value="1"/>
</dbReference>
<evidence type="ECO:0000256" key="4">
    <source>
        <dbReference type="ARBA" id="ARBA00022603"/>
    </source>
</evidence>
<comment type="similarity">
    <text evidence="2 9">Belongs to the MGMT family.</text>
</comment>
<accession>A0A5B3GTB1</accession>
<evidence type="ECO:0000256" key="7">
    <source>
        <dbReference type="ARBA" id="ARBA00023204"/>
    </source>
</evidence>
<dbReference type="InterPro" id="IPR036217">
    <property type="entry name" value="MethylDNA_cys_MeTrfase_DNAb"/>
</dbReference>
<evidence type="ECO:0000256" key="3">
    <source>
        <dbReference type="ARBA" id="ARBA00022490"/>
    </source>
</evidence>
<proteinExistence type="inferred from homology"/>
<evidence type="ECO:0000313" key="15">
    <source>
        <dbReference type="Proteomes" id="UP000323567"/>
    </source>
</evidence>
<dbReference type="AlphaFoldDB" id="A0A5B3GTB1"/>
<keyword evidence="4 9" id="KW-0489">Methyltransferase</keyword>
<dbReference type="HAMAP" id="MF_00772">
    <property type="entry name" value="OGT"/>
    <property type="match status" value="1"/>
</dbReference>
<dbReference type="InterPro" id="IPR014048">
    <property type="entry name" value="MethylDNA_cys_MeTrfase_DNA-bd"/>
</dbReference>
<evidence type="ECO:0000313" key="13">
    <source>
        <dbReference type="EMBL" id="KAA2376965.1"/>
    </source>
</evidence>
<dbReference type="GO" id="GO:0032259">
    <property type="term" value="P:methylation"/>
    <property type="evidence" value="ECO:0007669"/>
    <property type="project" value="UniProtKB-KW"/>
</dbReference>
<dbReference type="EC" id="2.1.1.63" evidence="9"/>
<evidence type="ECO:0000256" key="2">
    <source>
        <dbReference type="ARBA" id="ARBA00008711"/>
    </source>
</evidence>
<dbReference type="SUPFAM" id="SSF46767">
    <property type="entry name" value="Methylated DNA-protein cysteine methyltransferase, C-terminal domain"/>
    <property type="match status" value="1"/>
</dbReference>
<dbReference type="GO" id="GO:0003908">
    <property type="term" value="F:methylated-DNA-[protein]-cysteine S-methyltransferase activity"/>
    <property type="evidence" value="ECO:0007669"/>
    <property type="project" value="UniProtKB-UniRule"/>
</dbReference>
<reference evidence="14 15" key="1">
    <citation type="journal article" date="2019" name="Nat. Med.">
        <title>A library of human gut bacterial isolates paired with longitudinal multiomics data enables mechanistic microbiome research.</title>
        <authorList>
            <person name="Poyet M."/>
            <person name="Groussin M."/>
            <person name="Gibbons S.M."/>
            <person name="Avila-Pacheco J."/>
            <person name="Jiang X."/>
            <person name="Kearney S.M."/>
            <person name="Perrotta A.R."/>
            <person name="Berdy B."/>
            <person name="Zhao S."/>
            <person name="Lieberman T.D."/>
            <person name="Swanson P.K."/>
            <person name="Smith M."/>
            <person name="Roesemann S."/>
            <person name="Alexander J.E."/>
            <person name="Rich S.A."/>
            <person name="Livny J."/>
            <person name="Vlamakis H."/>
            <person name="Clish C."/>
            <person name="Bullock K."/>
            <person name="Deik A."/>
            <person name="Scott J."/>
            <person name="Pierce K.A."/>
            <person name="Xavier R.J."/>
            <person name="Alm E.J."/>
        </authorList>
    </citation>
    <scope>NUCLEOTIDE SEQUENCE [LARGE SCALE GENOMIC DNA]</scope>
    <source>
        <strain evidence="13 14">BIOML-A1</strain>
        <strain evidence="12 15">BIOML-A2</strain>
    </source>
</reference>
<sequence length="157" mass="17048">MTYTLQHETPVGPVTITATGEAVTQIRFGTTVPEGSAAVPETAATPLLLKAAAQLREYFAGTRRDFSLPLAPAGTPFQQSVWQALQTIPYGETRTYGHIAMQIGHNKSFRAVGMANNRNPIVIVIPCHRVLGYDGKLTGYAGGLDIKERLLALEKRR</sequence>
<dbReference type="GeneID" id="92757513"/>
<dbReference type="SUPFAM" id="SSF53155">
    <property type="entry name" value="Methylated DNA-protein cysteine methyltransferase domain"/>
    <property type="match status" value="1"/>
</dbReference>
<dbReference type="InterPro" id="IPR001497">
    <property type="entry name" value="MethylDNA_cys_MeTrfase_AS"/>
</dbReference>
<dbReference type="EMBL" id="VVXJ01000006">
    <property type="protein sequence ID" value="KAA2376965.1"/>
    <property type="molecule type" value="Genomic_DNA"/>
</dbReference>
<keyword evidence="5 9" id="KW-0808">Transferase</keyword>
<dbReference type="InterPro" id="IPR036631">
    <property type="entry name" value="MGMT_N_sf"/>
</dbReference>
<keyword evidence="6 9" id="KW-0227">DNA damage</keyword>
<gene>
    <name evidence="13" type="ORF">F2Y07_04040</name>
    <name evidence="12" type="ORF">F2Y13_06010</name>
</gene>
<dbReference type="InterPro" id="IPR023546">
    <property type="entry name" value="MGMT"/>
</dbReference>
<dbReference type="PANTHER" id="PTHR10815:SF5">
    <property type="entry name" value="METHYLATED-DNA--PROTEIN-CYSTEINE METHYLTRANSFERASE"/>
    <property type="match status" value="1"/>
</dbReference>
<feature type="active site" description="Nucleophile; methyl group acceptor" evidence="9">
    <location>
        <position position="127"/>
    </location>
</feature>
<name>A0A5B3GTB1_9BACT</name>
<dbReference type="Proteomes" id="UP000322658">
    <property type="component" value="Unassembled WGS sequence"/>
</dbReference>
<evidence type="ECO:0000259" key="11">
    <source>
        <dbReference type="Pfam" id="PF02870"/>
    </source>
</evidence>
<keyword evidence="3 9" id="KW-0963">Cytoplasm</keyword>
<evidence type="ECO:0000313" key="14">
    <source>
        <dbReference type="Proteomes" id="UP000322658"/>
    </source>
</evidence>
<evidence type="ECO:0000313" key="12">
    <source>
        <dbReference type="EMBL" id="KAA2370775.1"/>
    </source>
</evidence>
<dbReference type="GO" id="GO:0006307">
    <property type="term" value="P:DNA alkylation repair"/>
    <property type="evidence" value="ECO:0007669"/>
    <property type="project" value="UniProtKB-UniRule"/>
</dbReference>
<organism evidence="13 14">
    <name type="scientific">Alistipes shahii</name>
    <dbReference type="NCBI Taxonomy" id="328814"/>
    <lineage>
        <taxon>Bacteria</taxon>
        <taxon>Pseudomonadati</taxon>
        <taxon>Bacteroidota</taxon>
        <taxon>Bacteroidia</taxon>
        <taxon>Bacteroidales</taxon>
        <taxon>Rikenellaceae</taxon>
        <taxon>Alistipes</taxon>
    </lineage>
</organism>
<dbReference type="EMBL" id="VVXK01000006">
    <property type="protein sequence ID" value="KAA2370775.1"/>
    <property type="molecule type" value="Genomic_DNA"/>
</dbReference>
<comment type="catalytic activity">
    <reaction evidence="8 9">
        <text>a 6-O-methyl-2'-deoxyguanosine in DNA + L-cysteinyl-[protein] = S-methyl-L-cysteinyl-[protein] + a 2'-deoxyguanosine in DNA</text>
        <dbReference type="Rhea" id="RHEA:24000"/>
        <dbReference type="Rhea" id="RHEA-COMP:10131"/>
        <dbReference type="Rhea" id="RHEA-COMP:10132"/>
        <dbReference type="Rhea" id="RHEA-COMP:11367"/>
        <dbReference type="Rhea" id="RHEA-COMP:11368"/>
        <dbReference type="ChEBI" id="CHEBI:29950"/>
        <dbReference type="ChEBI" id="CHEBI:82612"/>
        <dbReference type="ChEBI" id="CHEBI:85445"/>
        <dbReference type="ChEBI" id="CHEBI:85448"/>
        <dbReference type="EC" id="2.1.1.63"/>
    </reaction>
</comment>
<dbReference type="FunFam" id="1.10.10.10:FF:000214">
    <property type="entry name" value="Methylated-DNA--protein-cysteine methyltransferase"/>
    <property type="match status" value="1"/>
</dbReference>